<dbReference type="InterPro" id="IPR001878">
    <property type="entry name" value="Znf_CCHC"/>
</dbReference>
<dbReference type="GO" id="GO:0003676">
    <property type="term" value="F:nucleic acid binding"/>
    <property type="evidence" value="ECO:0007669"/>
    <property type="project" value="InterPro"/>
</dbReference>
<dbReference type="PANTHER" id="PTHR15503:SF22">
    <property type="entry name" value="TRANSPOSON TY3-I GAG POLYPROTEIN"/>
    <property type="match status" value="1"/>
</dbReference>
<dbReference type="SMART" id="SM00343">
    <property type="entry name" value="ZnF_C2HC"/>
    <property type="match status" value="1"/>
</dbReference>
<keyword evidence="1" id="KW-0507">mRNA processing</keyword>
<dbReference type="AlphaFoldDB" id="A0AA39NVQ3"/>
<evidence type="ECO:0000256" key="2">
    <source>
        <dbReference type="PROSITE-ProRule" id="PRU00047"/>
    </source>
</evidence>
<keyword evidence="2" id="KW-0863">Zinc-finger</keyword>
<dbReference type="GO" id="GO:0006397">
    <property type="term" value="P:mRNA processing"/>
    <property type="evidence" value="ECO:0007669"/>
    <property type="project" value="UniProtKB-KW"/>
</dbReference>
<dbReference type="InterPro" id="IPR036875">
    <property type="entry name" value="Znf_CCHC_sf"/>
</dbReference>
<name>A0AA39NVQ3_9AGAR</name>
<dbReference type="PROSITE" id="PS50158">
    <property type="entry name" value="ZF_CCHC"/>
    <property type="match status" value="1"/>
</dbReference>
<dbReference type="Gene3D" id="4.10.60.10">
    <property type="entry name" value="Zinc finger, CCHC-type"/>
    <property type="match status" value="1"/>
</dbReference>
<dbReference type="EMBL" id="JAUEPR010000038">
    <property type="protein sequence ID" value="KAK0472728.1"/>
    <property type="molecule type" value="Genomic_DNA"/>
</dbReference>
<keyword evidence="2" id="KW-0479">Metal-binding</keyword>
<dbReference type="InterPro" id="IPR032567">
    <property type="entry name" value="RTL1-rel"/>
</dbReference>
<dbReference type="SUPFAM" id="SSF57756">
    <property type="entry name" value="Retrovirus zinc finger-like domains"/>
    <property type="match status" value="1"/>
</dbReference>
<gene>
    <name evidence="4" type="ORF">IW261DRAFT_1424080</name>
</gene>
<reference evidence="4" key="1">
    <citation type="submission" date="2023-06" db="EMBL/GenBank/DDBJ databases">
        <authorList>
            <consortium name="Lawrence Berkeley National Laboratory"/>
            <person name="Ahrendt S."/>
            <person name="Sahu N."/>
            <person name="Indic B."/>
            <person name="Wong-Bajracharya J."/>
            <person name="Merenyi Z."/>
            <person name="Ke H.-M."/>
            <person name="Monk M."/>
            <person name="Kocsube S."/>
            <person name="Drula E."/>
            <person name="Lipzen A."/>
            <person name="Balint B."/>
            <person name="Henrissat B."/>
            <person name="Andreopoulos B."/>
            <person name="Martin F.M."/>
            <person name="Harder C.B."/>
            <person name="Rigling D."/>
            <person name="Ford K.L."/>
            <person name="Foster G.D."/>
            <person name="Pangilinan J."/>
            <person name="Papanicolaou A."/>
            <person name="Barry K."/>
            <person name="LaButti K."/>
            <person name="Viragh M."/>
            <person name="Koriabine M."/>
            <person name="Yan M."/>
            <person name="Riley R."/>
            <person name="Champramary S."/>
            <person name="Plett K.L."/>
            <person name="Tsai I.J."/>
            <person name="Slot J."/>
            <person name="Sipos G."/>
            <person name="Plett J."/>
            <person name="Nagy L.G."/>
            <person name="Grigoriev I.V."/>
        </authorList>
    </citation>
    <scope>NUCLEOTIDE SEQUENCE</scope>
    <source>
        <strain evidence="4">ICMP 16352</strain>
    </source>
</reference>
<organism evidence="4 5">
    <name type="scientific">Armillaria novae-zelandiae</name>
    <dbReference type="NCBI Taxonomy" id="153914"/>
    <lineage>
        <taxon>Eukaryota</taxon>
        <taxon>Fungi</taxon>
        <taxon>Dikarya</taxon>
        <taxon>Basidiomycota</taxon>
        <taxon>Agaricomycotina</taxon>
        <taxon>Agaricomycetes</taxon>
        <taxon>Agaricomycetidae</taxon>
        <taxon>Agaricales</taxon>
        <taxon>Marasmiineae</taxon>
        <taxon>Physalacriaceae</taxon>
        <taxon>Armillaria</taxon>
    </lineage>
</organism>
<evidence type="ECO:0000256" key="1">
    <source>
        <dbReference type="ARBA" id="ARBA00022664"/>
    </source>
</evidence>
<evidence type="ECO:0000259" key="3">
    <source>
        <dbReference type="PROSITE" id="PS50158"/>
    </source>
</evidence>
<dbReference type="GO" id="GO:0008270">
    <property type="term" value="F:zinc ion binding"/>
    <property type="evidence" value="ECO:0007669"/>
    <property type="project" value="UniProtKB-KW"/>
</dbReference>
<dbReference type="Pfam" id="PF00098">
    <property type="entry name" value="zf-CCHC"/>
    <property type="match status" value="1"/>
</dbReference>
<evidence type="ECO:0000313" key="4">
    <source>
        <dbReference type="EMBL" id="KAK0472728.1"/>
    </source>
</evidence>
<dbReference type="PANTHER" id="PTHR15503">
    <property type="entry name" value="LDOC1 RELATED"/>
    <property type="match status" value="1"/>
</dbReference>
<comment type="caution">
    <text evidence="4">The sequence shown here is derived from an EMBL/GenBank/DDBJ whole genome shotgun (WGS) entry which is preliminary data.</text>
</comment>
<dbReference type="Proteomes" id="UP001175227">
    <property type="component" value="Unassembled WGS sequence"/>
</dbReference>
<protein>
    <recommendedName>
        <fullName evidence="3">CCHC-type domain-containing protein</fullName>
    </recommendedName>
</protein>
<dbReference type="InterPro" id="IPR005162">
    <property type="entry name" value="Retrotrans_gag_dom"/>
</dbReference>
<accession>A0AA39NVQ3</accession>
<keyword evidence="2" id="KW-0862">Zinc</keyword>
<feature type="domain" description="CCHC-type" evidence="3">
    <location>
        <begin position="222"/>
        <end position="237"/>
    </location>
</feature>
<keyword evidence="5" id="KW-1185">Reference proteome</keyword>
<dbReference type="Pfam" id="PF03732">
    <property type="entry name" value="Retrotrans_gag"/>
    <property type="match status" value="1"/>
</dbReference>
<evidence type="ECO:0000313" key="5">
    <source>
        <dbReference type="Proteomes" id="UP001175227"/>
    </source>
</evidence>
<sequence>MTMRPRLPKPFNGQRTEYRKFRQSVRLCLAADKGSMDDKSKILFILSYMREGLAGMWAENYMDDHFDGDHFNGGTYADFIKELDQAFLDPAMEEDAEAKLETFQQGGRRAQEFFIEFDRLRRDAGRDDQYTAKLFPKALNNRLRASFCLSAGLQEEPTTYQGWKERVIKRDAIYWRHRAFMAARSDGSSGEGALEEGSLIFDEEGATDGEMDLAEMRRKGLCFSCGKHGHLARNCRNVKVAIWKTNLVRPTTCIHLLHFSVKPTGLVSQGVQVVDEEKSPNWLFLSR</sequence>
<proteinExistence type="predicted"/>